<feature type="domain" description="CAAX prenyl protease 2/Lysostaphin resistance protein A-like" evidence="2">
    <location>
        <begin position="134"/>
        <end position="223"/>
    </location>
</feature>
<feature type="transmembrane region" description="Helical" evidence="1">
    <location>
        <begin position="168"/>
        <end position="185"/>
    </location>
</feature>
<sequence length="275" mass="31082">MKDNLLRSMLYAVLFISVSILIQTVMQLVCVWAYSFVNHRPTADVLSEVQLGQNGVLLAVSSVFSGLMTIVVFARTRWTPVSNHYLKTKPVGVLLWTILFTIGTILPTEFMFEKIQLTMPDNYEKLFDGVMSTPWGYAALGLLIPVAEEMVFRGAILRKLLEVFSPKWHWVAIVVSALLFGAIHLNVAQGIHAFMVGLALGWVYYRTKSVIPGIALHWVNNTVAYLMFYLMPNMSDGKLIDLFHGDSRLMYGGLFFSMCILIPSIFQLNMRMKSE</sequence>
<dbReference type="GO" id="GO:0004175">
    <property type="term" value="F:endopeptidase activity"/>
    <property type="evidence" value="ECO:0007669"/>
    <property type="project" value="UniProtKB-ARBA"/>
</dbReference>
<dbReference type="InterPro" id="IPR003675">
    <property type="entry name" value="Rce1/LyrA-like_dom"/>
</dbReference>
<feature type="transmembrane region" description="Helical" evidence="1">
    <location>
        <begin position="12"/>
        <end position="35"/>
    </location>
</feature>
<feature type="transmembrane region" description="Helical" evidence="1">
    <location>
        <begin position="251"/>
        <end position="270"/>
    </location>
</feature>
<comment type="caution">
    <text evidence="3">The sequence shown here is derived from an EMBL/GenBank/DDBJ whole genome shotgun (WGS) entry which is preliminary data.</text>
</comment>
<name>H1Q3F8_9BACT</name>
<accession>H1Q3F8</accession>
<dbReference type="eggNOG" id="COG1266">
    <property type="taxonomic scope" value="Bacteria"/>
</dbReference>
<evidence type="ECO:0000256" key="1">
    <source>
        <dbReference type="SAM" id="Phobius"/>
    </source>
</evidence>
<feature type="transmembrane region" description="Helical" evidence="1">
    <location>
        <begin position="93"/>
        <end position="112"/>
    </location>
</feature>
<dbReference type="Proteomes" id="UP000016023">
    <property type="component" value="Unassembled WGS sequence"/>
</dbReference>
<protein>
    <recommendedName>
        <fullName evidence="2">CAAX prenyl protease 2/Lysostaphin resistance protein A-like domain-containing protein</fullName>
    </recommendedName>
</protein>
<gene>
    <name evidence="3" type="ORF">HMPREF9140_01446</name>
</gene>
<reference evidence="3 4" key="1">
    <citation type="submission" date="2011-12" db="EMBL/GenBank/DDBJ databases">
        <title>The Genome Sequence of Prevotella micans F0438.</title>
        <authorList>
            <consortium name="The Broad Institute Genome Sequencing Platform"/>
            <person name="Earl A."/>
            <person name="Ward D."/>
            <person name="Feldgarden M."/>
            <person name="Gevers D."/>
            <person name="Izard J."/>
            <person name="Baranova O.V."/>
            <person name="Blanton J.M."/>
            <person name="Wade W.G."/>
            <person name="Dewhirst F.E."/>
            <person name="Young S.K."/>
            <person name="Zeng Q."/>
            <person name="Gargeya S."/>
            <person name="Fitzgerald M."/>
            <person name="Haas B."/>
            <person name="Abouelleil A."/>
            <person name="Alvarado L."/>
            <person name="Arachchi H.M."/>
            <person name="Berlin A."/>
            <person name="Chapman S.B."/>
            <person name="Gearin G."/>
            <person name="Goldberg J."/>
            <person name="Griggs A."/>
            <person name="Gujja S."/>
            <person name="Hansen M."/>
            <person name="Heiman D."/>
            <person name="Howarth C."/>
            <person name="Larimer J."/>
            <person name="Lui A."/>
            <person name="MacDonald P.J.P."/>
            <person name="McCowen C."/>
            <person name="Montmayeur A."/>
            <person name="Murphy C."/>
            <person name="Neiman D."/>
            <person name="Pearson M."/>
            <person name="Priest M."/>
            <person name="Roberts A."/>
            <person name="Saif S."/>
            <person name="Shea T."/>
            <person name="Sisk P."/>
            <person name="Stolte C."/>
            <person name="Sykes S."/>
            <person name="Wortman J."/>
            <person name="Nusbaum C."/>
            <person name="Birren B."/>
        </authorList>
    </citation>
    <scope>NUCLEOTIDE SEQUENCE [LARGE SCALE GENOMIC DNA]</scope>
    <source>
        <strain evidence="3 4">F0438</strain>
    </source>
</reference>
<evidence type="ECO:0000313" key="4">
    <source>
        <dbReference type="Proteomes" id="UP000016023"/>
    </source>
</evidence>
<organism evidence="3 4">
    <name type="scientific">Prevotella micans F0438</name>
    <dbReference type="NCBI Taxonomy" id="883158"/>
    <lineage>
        <taxon>Bacteria</taxon>
        <taxon>Pseudomonadati</taxon>
        <taxon>Bacteroidota</taxon>
        <taxon>Bacteroidia</taxon>
        <taxon>Bacteroidales</taxon>
        <taxon>Prevotellaceae</taxon>
        <taxon>Prevotella</taxon>
    </lineage>
</organism>
<dbReference type="PANTHER" id="PTHR36435">
    <property type="entry name" value="SLR1288 PROTEIN"/>
    <property type="match status" value="1"/>
</dbReference>
<feature type="transmembrane region" description="Helical" evidence="1">
    <location>
        <begin position="214"/>
        <end position="231"/>
    </location>
</feature>
<keyword evidence="1" id="KW-0472">Membrane</keyword>
<dbReference type="PANTHER" id="PTHR36435:SF1">
    <property type="entry name" value="CAAX AMINO TERMINAL PROTEASE FAMILY PROTEIN"/>
    <property type="match status" value="1"/>
</dbReference>
<dbReference type="InterPro" id="IPR052710">
    <property type="entry name" value="CAAX_protease"/>
</dbReference>
<dbReference type="RefSeq" id="WP_006952922.1">
    <property type="nucleotide sequence ID" value="NZ_JH594522.1"/>
</dbReference>
<feature type="transmembrane region" description="Helical" evidence="1">
    <location>
        <begin position="135"/>
        <end position="156"/>
    </location>
</feature>
<dbReference type="EMBL" id="AGWK01000039">
    <property type="protein sequence ID" value="EHO68844.1"/>
    <property type="molecule type" value="Genomic_DNA"/>
</dbReference>
<dbReference type="STRING" id="883158.HMPREF9140_01446"/>
<proteinExistence type="predicted"/>
<feature type="transmembrane region" description="Helical" evidence="1">
    <location>
        <begin position="55"/>
        <end position="73"/>
    </location>
</feature>
<keyword evidence="1" id="KW-1133">Transmembrane helix</keyword>
<dbReference type="HOGENOM" id="CLU_066413_1_1_10"/>
<keyword evidence="4" id="KW-1185">Reference proteome</keyword>
<dbReference type="PATRIC" id="fig|883158.3.peg.1439"/>
<evidence type="ECO:0000259" key="2">
    <source>
        <dbReference type="Pfam" id="PF02517"/>
    </source>
</evidence>
<dbReference type="GO" id="GO:0080120">
    <property type="term" value="P:CAAX-box protein maturation"/>
    <property type="evidence" value="ECO:0007669"/>
    <property type="project" value="UniProtKB-ARBA"/>
</dbReference>
<dbReference type="AlphaFoldDB" id="H1Q3F8"/>
<dbReference type="Pfam" id="PF02517">
    <property type="entry name" value="Rce1-like"/>
    <property type="match status" value="1"/>
</dbReference>
<keyword evidence="1" id="KW-0812">Transmembrane</keyword>
<evidence type="ECO:0000313" key="3">
    <source>
        <dbReference type="EMBL" id="EHO68844.1"/>
    </source>
</evidence>
<feature type="transmembrane region" description="Helical" evidence="1">
    <location>
        <begin position="191"/>
        <end position="207"/>
    </location>
</feature>